<evidence type="ECO:0000313" key="4">
    <source>
        <dbReference type="Proteomes" id="UP000264840"/>
    </source>
</evidence>
<evidence type="ECO:0000256" key="1">
    <source>
        <dbReference type="SAM" id="Coils"/>
    </source>
</evidence>
<evidence type="ECO:0000313" key="3">
    <source>
        <dbReference type="Ensembl" id="ENSHBUP00000011739.1"/>
    </source>
</evidence>
<dbReference type="STRING" id="8153.ENSHBUP00000011739"/>
<dbReference type="Proteomes" id="UP000264840">
    <property type="component" value="Unplaced"/>
</dbReference>
<dbReference type="PANTHER" id="PTHR22106">
    <property type="entry name" value="COILED-COIL DOMAIN-CONTAINING PROTEIN 78"/>
    <property type="match status" value="1"/>
</dbReference>
<keyword evidence="1" id="KW-0175">Coiled coil</keyword>
<reference evidence="3" key="1">
    <citation type="submission" date="2025-08" db="UniProtKB">
        <authorList>
            <consortium name="Ensembl"/>
        </authorList>
    </citation>
    <scope>IDENTIFICATION</scope>
</reference>
<dbReference type="Pfam" id="PF14739">
    <property type="entry name" value="DUF4472"/>
    <property type="match status" value="1"/>
</dbReference>
<feature type="coiled-coil region" evidence="1">
    <location>
        <begin position="243"/>
        <end position="343"/>
    </location>
</feature>
<feature type="domain" description="DUF4472" evidence="2">
    <location>
        <begin position="87"/>
        <end position="193"/>
    </location>
</feature>
<proteinExistence type="predicted"/>
<dbReference type="AlphaFoldDB" id="A0A3Q2VKQ0"/>
<dbReference type="GeneID" id="102310245"/>
<dbReference type="InterPro" id="IPR039873">
    <property type="entry name" value="CCDC78"/>
</dbReference>
<organism evidence="3 4">
    <name type="scientific">Haplochromis burtoni</name>
    <name type="common">Burton's mouthbrooder</name>
    <name type="synonym">Chromis burtoni</name>
    <dbReference type="NCBI Taxonomy" id="8153"/>
    <lineage>
        <taxon>Eukaryota</taxon>
        <taxon>Metazoa</taxon>
        <taxon>Chordata</taxon>
        <taxon>Craniata</taxon>
        <taxon>Vertebrata</taxon>
        <taxon>Euteleostomi</taxon>
        <taxon>Actinopterygii</taxon>
        <taxon>Neopterygii</taxon>
        <taxon>Teleostei</taxon>
        <taxon>Neoteleostei</taxon>
        <taxon>Acanthomorphata</taxon>
        <taxon>Ovalentaria</taxon>
        <taxon>Cichlomorphae</taxon>
        <taxon>Cichliformes</taxon>
        <taxon>Cichlidae</taxon>
        <taxon>African cichlids</taxon>
        <taxon>Pseudocrenilabrinae</taxon>
        <taxon>Haplochromini</taxon>
        <taxon>Haplochromis</taxon>
    </lineage>
</organism>
<name>A0A3Q2VKQ0_HAPBU</name>
<dbReference type="RefSeq" id="XP_042071648.1">
    <property type="nucleotide sequence ID" value="XM_042215714.1"/>
</dbReference>
<feature type="coiled-coil region" evidence="1">
    <location>
        <begin position="85"/>
        <end position="143"/>
    </location>
</feature>
<dbReference type="Ensembl" id="ENSHBUT00000032243.1">
    <property type="protein sequence ID" value="ENSHBUP00000011739.1"/>
    <property type="gene ID" value="ENSHBUG00000013410.1"/>
</dbReference>
<dbReference type="GO" id="GO:0048741">
    <property type="term" value="P:skeletal muscle fiber development"/>
    <property type="evidence" value="ECO:0007669"/>
    <property type="project" value="Ensembl"/>
</dbReference>
<dbReference type="GeneTree" id="ENSGT00390000013678"/>
<sequence length="585" mass="68030">MSFVCVVESWRRCWWIQATADSGGEEKMDGQDQNSNQLQERVQALTGENLQWRGKYQRVLTKVGYLETRLSHLASSNTDLSCRLVQSEEERLKIYKELVEEKIKANKIREQYEEETFELKTKVLNQEGVITELEIERDRLLRELQSTETWLKGKETSGQDLTEEYATLKKNYQILAEVHDKELAKSGALTAELLVLAQAQDALRRQLEEQHQCVKTSTEGLHGELDRVRALITRMSHDTVKPEEQAEMEKEQKSMQKTLLENQDEIKDKLEEMKSSYKEQQKKLEEKVVAMGKEHQQIHRAMHVSQQKVSEQSAALMCSQRQLKEAEEENSKLQLQVKELIEEYRTRLVCYLQDIADYIDGLEESKRPSEPSKMRGFIDSMLQDVRLSYRVREEQLATAARSYKKRLQRITQTHHALLIAYRLQREQILAKPENGLDPGPPEAHFNLEPTELKDAMEKELQQLHQDKARLEGQLQAAWEQVATFKIPMQNINRQQLDKPEQRFEESCGDIRKQLKEPTDSTPVSFEKERALLMTRATVAEVQVLELQDYIEKHLSRYEQEIAHLRGLHGTVEEAGRSQSAKSAQC</sequence>
<dbReference type="InterPro" id="IPR029329">
    <property type="entry name" value="DUF4472"/>
</dbReference>
<dbReference type="GO" id="GO:0005737">
    <property type="term" value="C:cytoplasm"/>
    <property type="evidence" value="ECO:0007669"/>
    <property type="project" value="TreeGrafter"/>
</dbReference>
<accession>A0A3Q2VKQ0</accession>
<dbReference type="CTD" id="124093"/>
<dbReference type="OMA" id="WAGTSKK"/>
<reference evidence="3" key="2">
    <citation type="submission" date="2025-09" db="UniProtKB">
        <authorList>
            <consortium name="Ensembl"/>
        </authorList>
    </citation>
    <scope>IDENTIFICATION</scope>
</reference>
<dbReference type="PANTHER" id="PTHR22106:SF5">
    <property type="entry name" value="COILED-COIL DOMAIN-CONTAINING PROTEIN 78"/>
    <property type="match status" value="1"/>
</dbReference>
<keyword evidence="4" id="KW-1185">Reference proteome</keyword>
<evidence type="ECO:0000259" key="2">
    <source>
        <dbReference type="Pfam" id="PF14739"/>
    </source>
</evidence>
<protein>
    <submittedName>
        <fullName evidence="3">Coiled-coil domain containing 78</fullName>
    </submittedName>
</protein>